<gene>
    <name evidence="2" type="ORF">CPT_Maja_068</name>
</gene>
<evidence type="ECO:0000313" key="2">
    <source>
        <dbReference type="EMBL" id="QOV06288.1"/>
    </source>
</evidence>
<organism evidence="2 3">
    <name type="scientific">Burkholderia phage Maja</name>
    <dbReference type="NCBI Taxonomy" id="2767571"/>
    <lineage>
        <taxon>Viruses</taxon>
        <taxon>Duplodnaviria</taxon>
        <taxon>Heunggongvirae</taxon>
        <taxon>Uroviricota</taxon>
        <taxon>Caudoviricetes</taxon>
        <taxon>Lindbergviridae</taxon>
        <taxon>Gladiolivirus</taxon>
        <taxon>Gladiolivirus maja</taxon>
    </lineage>
</organism>
<accession>A0A7S6U1T7</accession>
<dbReference type="Proteomes" id="UP000593952">
    <property type="component" value="Segment"/>
</dbReference>
<keyword evidence="3" id="KW-1185">Reference proteome</keyword>
<feature type="compositionally biased region" description="Basic residues" evidence="1">
    <location>
        <begin position="58"/>
        <end position="70"/>
    </location>
</feature>
<evidence type="ECO:0000313" key="3">
    <source>
        <dbReference type="Proteomes" id="UP000593952"/>
    </source>
</evidence>
<name>A0A7S6U1T7_9CAUD</name>
<feature type="region of interest" description="Disordered" evidence="1">
    <location>
        <begin position="49"/>
        <end position="70"/>
    </location>
</feature>
<dbReference type="EMBL" id="MT708549">
    <property type="protein sequence ID" value="QOV06288.1"/>
    <property type="molecule type" value="Genomic_DNA"/>
</dbReference>
<sequence length="70" mass="8224">MQTPITKKADKFAKLFTPQSAKDTRRCRRALRLMVEVFDLANGQEVGRKLRQTSRASRIARKQRREPHRS</sequence>
<protein>
    <submittedName>
        <fullName evidence="2">Uncharacterized protein</fullName>
    </submittedName>
</protein>
<reference evidence="2 3" key="1">
    <citation type="submission" date="2020-07" db="EMBL/GenBank/DDBJ databases">
        <title>Complete genome sequence of Burkholderia gladioli phage Maja.</title>
        <authorList>
            <person name="Yu Z."/>
            <person name="Yao G.W."/>
            <person name="Guadalupe Vizoso-Pinto M."/>
            <person name="Sun L."/>
            <person name="Le T."/>
            <person name="Gonzalez C."/>
            <person name="Young R."/>
            <person name="Liu M."/>
        </authorList>
    </citation>
    <scope>NUCLEOTIDE SEQUENCE [LARGE SCALE GENOMIC DNA]</scope>
</reference>
<proteinExistence type="predicted"/>
<evidence type="ECO:0000256" key="1">
    <source>
        <dbReference type="SAM" id="MobiDB-lite"/>
    </source>
</evidence>